<feature type="transmembrane region" description="Helical" evidence="9">
    <location>
        <begin position="43"/>
        <end position="64"/>
    </location>
</feature>
<sequence length="321" mass="35018">MARRKAVSSSDTSPHETNISQSSKSTRADRVDAGTGKLVAFPFARYISAAGVHTCLLVFIAFFLPRTSLSSLISSQSHDPAEQTTSSNMLTQNPTRTVLWMCGGTMVLQAWWGGWLRTWSLEQRSHARSEKDSSEVTKHKLERNTLERQRIEAFRKAAVTTAAASVAFYILIVLFGAPIASYPLQTYSLGLLLALLTIWTPAYALGALSFGSSTDVLVLRMTWIRLFAELRPRTPIERAMVYPAVGAAIGCWSGAIPIGLDWERPWQAWPLTSAFGAISGYILGSLAALLVSGVAHLAQTDILSSPLLSKAKKQTKKSNES</sequence>
<keyword evidence="7 9" id="KW-0472">Membrane</keyword>
<name>A0A2H3JN80_WOLCO</name>
<evidence type="ECO:0000313" key="10">
    <source>
        <dbReference type="EMBL" id="PCH37457.1"/>
    </source>
</evidence>
<evidence type="ECO:0000256" key="2">
    <source>
        <dbReference type="ARBA" id="ARBA00004687"/>
    </source>
</evidence>
<reference evidence="10 11" key="1">
    <citation type="journal article" date="2012" name="Science">
        <title>The Paleozoic origin of enzymatic lignin decomposition reconstructed from 31 fungal genomes.</title>
        <authorList>
            <person name="Floudas D."/>
            <person name="Binder M."/>
            <person name="Riley R."/>
            <person name="Barry K."/>
            <person name="Blanchette R.A."/>
            <person name="Henrissat B."/>
            <person name="Martinez A.T."/>
            <person name="Otillar R."/>
            <person name="Spatafora J.W."/>
            <person name="Yadav J.S."/>
            <person name="Aerts A."/>
            <person name="Benoit I."/>
            <person name="Boyd A."/>
            <person name="Carlson A."/>
            <person name="Copeland A."/>
            <person name="Coutinho P.M."/>
            <person name="de Vries R.P."/>
            <person name="Ferreira P."/>
            <person name="Findley K."/>
            <person name="Foster B."/>
            <person name="Gaskell J."/>
            <person name="Glotzer D."/>
            <person name="Gorecki P."/>
            <person name="Heitman J."/>
            <person name="Hesse C."/>
            <person name="Hori C."/>
            <person name="Igarashi K."/>
            <person name="Jurgens J.A."/>
            <person name="Kallen N."/>
            <person name="Kersten P."/>
            <person name="Kohler A."/>
            <person name="Kuees U."/>
            <person name="Kumar T.K.A."/>
            <person name="Kuo A."/>
            <person name="LaButti K."/>
            <person name="Larrondo L.F."/>
            <person name="Lindquist E."/>
            <person name="Ling A."/>
            <person name="Lombard V."/>
            <person name="Lucas S."/>
            <person name="Lundell T."/>
            <person name="Martin R."/>
            <person name="McLaughlin D.J."/>
            <person name="Morgenstern I."/>
            <person name="Morin E."/>
            <person name="Murat C."/>
            <person name="Nagy L.G."/>
            <person name="Nolan M."/>
            <person name="Ohm R.A."/>
            <person name="Patyshakuliyeva A."/>
            <person name="Rokas A."/>
            <person name="Ruiz-Duenas F.J."/>
            <person name="Sabat G."/>
            <person name="Salamov A."/>
            <person name="Samejima M."/>
            <person name="Schmutz J."/>
            <person name="Slot J.C."/>
            <person name="St John F."/>
            <person name="Stenlid J."/>
            <person name="Sun H."/>
            <person name="Sun S."/>
            <person name="Syed K."/>
            <person name="Tsang A."/>
            <person name="Wiebenga A."/>
            <person name="Young D."/>
            <person name="Pisabarro A."/>
            <person name="Eastwood D.C."/>
            <person name="Martin F."/>
            <person name="Cullen D."/>
            <person name="Grigoriev I.V."/>
            <person name="Hibbett D.S."/>
        </authorList>
    </citation>
    <scope>NUCLEOTIDE SEQUENCE [LARGE SCALE GENOMIC DNA]</scope>
    <source>
        <strain evidence="10 11">MD-104</strain>
    </source>
</reference>
<keyword evidence="11" id="KW-1185">Reference proteome</keyword>
<comment type="subcellular location">
    <subcellularLocation>
        <location evidence="1">Endoplasmic reticulum membrane</location>
        <topology evidence="1">Multi-pass membrane protein</topology>
    </subcellularLocation>
</comment>
<dbReference type="EMBL" id="KB467931">
    <property type="protein sequence ID" value="PCH37457.1"/>
    <property type="molecule type" value="Genomic_DNA"/>
</dbReference>
<evidence type="ECO:0000256" key="4">
    <source>
        <dbReference type="ARBA" id="ARBA00022692"/>
    </source>
</evidence>
<dbReference type="InterPro" id="IPR009580">
    <property type="entry name" value="GPI_biosynthesis_protein_Pig-F"/>
</dbReference>
<evidence type="ECO:0000256" key="5">
    <source>
        <dbReference type="ARBA" id="ARBA00022824"/>
    </source>
</evidence>
<comment type="pathway">
    <text evidence="2">Glycolipid biosynthesis; glycosylphosphatidylinositol-anchor biosynthesis.</text>
</comment>
<evidence type="ECO:0000256" key="9">
    <source>
        <dbReference type="SAM" id="Phobius"/>
    </source>
</evidence>
<dbReference type="OMA" id="WWGGWIR"/>
<dbReference type="AlphaFoldDB" id="A0A2H3JN80"/>
<feature type="transmembrane region" description="Helical" evidence="9">
    <location>
        <begin position="191"/>
        <end position="218"/>
    </location>
</feature>
<evidence type="ECO:0000256" key="6">
    <source>
        <dbReference type="ARBA" id="ARBA00022989"/>
    </source>
</evidence>
<proteinExistence type="predicted"/>
<dbReference type="STRING" id="742152.A0A2H3JN80"/>
<feature type="transmembrane region" description="Helical" evidence="9">
    <location>
        <begin position="98"/>
        <end position="116"/>
    </location>
</feature>
<evidence type="ECO:0000256" key="3">
    <source>
        <dbReference type="ARBA" id="ARBA00022502"/>
    </source>
</evidence>
<evidence type="ECO:0000256" key="1">
    <source>
        <dbReference type="ARBA" id="ARBA00004477"/>
    </source>
</evidence>
<keyword evidence="4 9" id="KW-0812">Transmembrane</keyword>
<dbReference type="Proteomes" id="UP000218811">
    <property type="component" value="Unassembled WGS sequence"/>
</dbReference>
<evidence type="ECO:0000256" key="7">
    <source>
        <dbReference type="ARBA" id="ARBA00023136"/>
    </source>
</evidence>
<feature type="transmembrane region" description="Helical" evidence="9">
    <location>
        <begin position="278"/>
        <end position="298"/>
    </location>
</feature>
<accession>A0A2H3JN80</accession>
<feature type="region of interest" description="Disordered" evidence="8">
    <location>
        <begin position="1"/>
        <end position="28"/>
    </location>
</feature>
<dbReference type="UniPathway" id="UPA00196"/>
<evidence type="ECO:0000313" key="11">
    <source>
        <dbReference type="Proteomes" id="UP000218811"/>
    </source>
</evidence>
<organism evidence="10 11">
    <name type="scientific">Wolfiporia cocos (strain MD-104)</name>
    <name type="common">Brown rot fungus</name>
    <dbReference type="NCBI Taxonomy" id="742152"/>
    <lineage>
        <taxon>Eukaryota</taxon>
        <taxon>Fungi</taxon>
        <taxon>Dikarya</taxon>
        <taxon>Basidiomycota</taxon>
        <taxon>Agaricomycotina</taxon>
        <taxon>Agaricomycetes</taxon>
        <taxon>Polyporales</taxon>
        <taxon>Phaeolaceae</taxon>
        <taxon>Wolfiporia</taxon>
    </lineage>
</organism>
<gene>
    <name evidence="10" type="ORF">WOLCODRAFT_109909</name>
</gene>
<keyword evidence="5" id="KW-0256">Endoplasmic reticulum</keyword>
<evidence type="ECO:0000256" key="8">
    <source>
        <dbReference type="SAM" id="MobiDB-lite"/>
    </source>
</evidence>
<feature type="transmembrane region" description="Helical" evidence="9">
    <location>
        <begin position="239"/>
        <end position="258"/>
    </location>
</feature>
<keyword evidence="6 9" id="KW-1133">Transmembrane helix</keyword>
<feature type="transmembrane region" description="Helical" evidence="9">
    <location>
        <begin position="157"/>
        <end position="179"/>
    </location>
</feature>
<dbReference type="GO" id="GO:0006506">
    <property type="term" value="P:GPI anchor biosynthetic process"/>
    <property type="evidence" value="ECO:0007669"/>
    <property type="project" value="UniProtKB-UniPathway"/>
</dbReference>
<keyword evidence="3" id="KW-0337">GPI-anchor biosynthesis</keyword>
<dbReference type="OrthoDB" id="17366at2759"/>
<evidence type="ECO:0008006" key="12">
    <source>
        <dbReference type="Google" id="ProtNLM"/>
    </source>
</evidence>
<dbReference type="Pfam" id="PF06699">
    <property type="entry name" value="PIG-F"/>
    <property type="match status" value="1"/>
</dbReference>
<feature type="compositionally biased region" description="Polar residues" evidence="8">
    <location>
        <begin position="7"/>
        <end position="25"/>
    </location>
</feature>
<dbReference type="GO" id="GO:0005789">
    <property type="term" value="C:endoplasmic reticulum membrane"/>
    <property type="evidence" value="ECO:0007669"/>
    <property type="project" value="UniProtKB-SubCell"/>
</dbReference>
<protein>
    <recommendedName>
        <fullName evidence="12">PIG-F-domain-containing protein</fullName>
    </recommendedName>
</protein>